<gene>
    <name evidence="2" type="ORF">GCM10023188_10120</name>
</gene>
<organism evidence="2 3">
    <name type="scientific">Pontibacter saemangeumensis</name>
    <dbReference type="NCBI Taxonomy" id="1084525"/>
    <lineage>
        <taxon>Bacteria</taxon>
        <taxon>Pseudomonadati</taxon>
        <taxon>Bacteroidota</taxon>
        <taxon>Cytophagia</taxon>
        <taxon>Cytophagales</taxon>
        <taxon>Hymenobacteraceae</taxon>
        <taxon>Pontibacter</taxon>
    </lineage>
</organism>
<evidence type="ECO:0000256" key="1">
    <source>
        <dbReference type="SAM" id="SignalP"/>
    </source>
</evidence>
<evidence type="ECO:0000313" key="3">
    <source>
        <dbReference type="Proteomes" id="UP001500552"/>
    </source>
</evidence>
<accession>A0ABP8LCT2</accession>
<protein>
    <submittedName>
        <fullName evidence="2">Uncharacterized protein</fullName>
    </submittedName>
</protein>
<feature type="signal peptide" evidence="1">
    <location>
        <begin position="1"/>
        <end position="19"/>
    </location>
</feature>
<dbReference type="Proteomes" id="UP001500552">
    <property type="component" value="Unassembled WGS sequence"/>
</dbReference>
<dbReference type="EMBL" id="BAABHC010000004">
    <property type="protein sequence ID" value="GAA4427250.1"/>
    <property type="molecule type" value="Genomic_DNA"/>
</dbReference>
<comment type="caution">
    <text evidence="2">The sequence shown here is derived from an EMBL/GenBank/DDBJ whole genome shotgun (WGS) entry which is preliminary data.</text>
</comment>
<reference evidence="3" key="1">
    <citation type="journal article" date="2019" name="Int. J. Syst. Evol. Microbiol.">
        <title>The Global Catalogue of Microorganisms (GCM) 10K type strain sequencing project: providing services to taxonomists for standard genome sequencing and annotation.</title>
        <authorList>
            <consortium name="The Broad Institute Genomics Platform"/>
            <consortium name="The Broad Institute Genome Sequencing Center for Infectious Disease"/>
            <person name="Wu L."/>
            <person name="Ma J."/>
        </authorList>
    </citation>
    <scope>NUCLEOTIDE SEQUENCE [LARGE SCALE GENOMIC DNA]</scope>
    <source>
        <strain evidence="3">JCM 17926</strain>
    </source>
</reference>
<dbReference type="RefSeq" id="WP_345157266.1">
    <property type="nucleotide sequence ID" value="NZ_BAABHC010000004.1"/>
</dbReference>
<name>A0ABP8LCT2_9BACT</name>
<proteinExistence type="predicted"/>
<evidence type="ECO:0000313" key="2">
    <source>
        <dbReference type="EMBL" id="GAA4427250.1"/>
    </source>
</evidence>
<sequence>MCKFAFLFTIAFASHIALAQTSQPIGIDAERNLAELGSSTNATMVQVYDNRYEGIKGTPYFKEHWAKATIAANNTVYKNVEVKYNVYESNLLYRTPKGAEYVLLPARVDSFLLVDGVTQQKFMFRKFPALAAEAPKLGQHFALVLHDGKQVQLVMVPQKHLMKADFKGPYSAGNKYDELQDLQSYYLFGPDQTFIKVKLNKKSLLKALPGKQDKVAAYIAAERLDAGNAQGWAKALAYYESL</sequence>
<keyword evidence="3" id="KW-1185">Reference proteome</keyword>
<keyword evidence="1" id="KW-0732">Signal</keyword>
<feature type="chain" id="PRO_5045982214" evidence="1">
    <location>
        <begin position="20"/>
        <end position="242"/>
    </location>
</feature>